<keyword evidence="2" id="KW-0378">Hydrolase</keyword>
<keyword evidence="1" id="KW-0732">Signal</keyword>
<dbReference type="EMBL" id="CABIKO010000043">
    <property type="protein sequence ID" value="VVA20382.1"/>
    <property type="molecule type" value="Genomic_DNA"/>
</dbReference>
<feature type="signal peptide" evidence="1">
    <location>
        <begin position="1"/>
        <end position="25"/>
    </location>
</feature>
<dbReference type="Proteomes" id="UP000327085">
    <property type="component" value="Chromosome 2"/>
</dbReference>
<feature type="chain" id="PRO_5022810897" evidence="1">
    <location>
        <begin position="26"/>
        <end position="66"/>
    </location>
</feature>
<evidence type="ECO:0000256" key="1">
    <source>
        <dbReference type="SAM" id="SignalP"/>
    </source>
</evidence>
<reference evidence="3" key="1">
    <citation type="journal article" date="2020" name="Plant J.">
        <title>Transposons played a major role in the diversification between the closely related almond and peach genomes: results from the almond genome sequence.</title>
        <authorList>
            <person name="Alioto T."/>
            <person name="Alexiou K.G."/>
            <person name="Bardil A."/>
            <person name="Barteri F."/>
            <person name="Castanera R."/>
            <person name="Cruz F."/>
            <person name="Dhingra A."/>
            <person name="Duval H."/>
            <person name="Fernandez I Marti A."/>
            <person name="Frias L."/>
            <person name="Galan B."/>
            <person name="Garcia J.L."/>
            <person name="Howad W."/>
            <person name="Gomez-Garrido J."/>
            <person name="Gut M."/>
            <person name="Julca I."/>
            <person name="Morata J."/>
            <person name="Puigdomenech P."/>
            <person name="Ribeca P."/>
            <person name="Rubio Cabetas M.J."/>
            <person name="Vlasova A."/>
            <person name="Wirthensohn M."/>
            <person name="Garcia-Mas J."/>
            <person name="Gabaldon T."/>
            <person name="Casacuberta J.M."/>
            <person name="Arus P."/>
        </authorList>
    </citation>
    <scope>NUCLEOTIDE SEQUENCE [LARGE SCALE GENOMIC DNA]</scope>
    <source>
        <strain evidence="3">cv. Texas</strain>
    </source>
</reference>
<dbReference type="InParanoid" id="A0A5E4EY17"/>
<organism evidence="2 3">
    <name type="scientific">Prunus dulcis</name>
    <name type="common">Almond</name>
    <name type="synonym">Amygdalus dulcis</name>
    <dbReference type="NCBI Taxonomy" id="3755"/>
    <lineage>
        <taxon>Eukaryota</taxon>
        <taxon>Viridiplantae</taxon>
        <taxon>Streptophyta</taxon>
        <taxon>Embryophyta</taxon>
        <taxon>Tracheophyta</taxon>
        <taxon>Spermatophyta</taxon>
        <taxon>Magnoliopsida</taxon>
        <taxon>eudicotyledons</taxon>
        <taxon>Gunneridae</taxon>
        <taxon>Pentapetalae</taxon>
        <taxon>rosids</taxon>
        <taxon>fabids</taxon>
        <taxon>Rosales</taxon>
        <taxon>Rosaceae</taxon>
        <taxon>Amygdaloideae</taxon>
        <taxon>Amygdaleae</taxon>
        <taxon>Prunus</taxon>
    </lineage>
</organism>
<proteinExistence type="predicted"/>
<sequence length="66" mass="6833">MGVEGNHHLLLCLITLALSTAAAHGAAVKPSPDSMLLNRTSFPAGFVFGAGSAAYQKKFPMVVMGM</sequence>
<protein>
    <submittedName>
        <fullName evidence="2">PREDICTED: vicianin hydrolase</fullName>
    </submittedName>
</protein>
<name>A0A5E4EY17_PRUDU</name>
<evidence type="ECO:0000313" key="2">
    <source>
        <dbReference type="EMBL" id="VVA20382.1"/>
    </source>
</evidence>
<dbReference type="Gramene" id="VVA20382">
    <property type="protein sequence ID" value="VVA20382"/>
    <property type="gene ID" value="Prudul26B003300"/>
</dbReference>
<gene>
    <name evidence="2" type="ORF">ALMOND_2B003300</name>
</gene>
<accession>A0A5E4EY17</accession>
<dbReference type="AlphaFoldDB" id="A0A5E4EY17"/>
<evidence type="ECO:0000313" key="3">
    <source>
        <dbReference type="Proteomes" id="UP000327085"/>
    </source>
</evidence>
<dbReference type="GO" id="GO:0016787">
    <property type="term" value="F:hydrolase activity"/>
    <property type="evidence" value="ECO:0007669"/>
    <property type="project" value="UniProtKB-KW"/>
</dbReference>